<dbReference type="Pfam" id="PF24529">
    <property type="entry name" value="CFAP47"/>
    <property type="match status" value="1"/>
</dbReference>
<feature type="region of interest" description="Disordered" evidence="1">
    <location>
        <begin position="3466"/>
        <end position="3491"/>
    </location>
</feature>
<organism evidence="4 9">
    <name type="scientific">Phytophthora rubi</name>
    <dbReference type="NCBI Taxonomy" id="129364"/>
    <lineage>
        <taxon>Eukaryota</taxon>
        <taxon>Sar</taxon>
        <taxon>Stramenopiles</taxon>
        <taxon>Oomycota</taxon>
        <taxon>Peronosporomycetes</taxon>
        <taxon>Peronosporales</taxon>
        <taxon>Peronosporaceae</taxon>
        <taxon>Phytophthora</taxon>
    </lineage>
</organism>
<dbReference type="InterPro" id="IPR058952">
    <property type="entry name" value="Ig_CFAP47"/>
</dbReference>
<feature type="region of interest" description="Disordered" evidence="1">
    <location>
        <begin position="1827"/>
        <end position="1872"/>
    </location>
</feature>
<dbReference type="EMBL" id="QXFT01001105">
    <property type="protein sequence ID" value="KAE9328777.1"/>
    <property type="molecule type" value="Genomic_DNA"/>
</dbReference>
<dbReference type="Pfam" id="PF26579">
    <property type="entry name" value="Ig_CFAP47"/>
    <property type="match status" value="1"/>
</dbReference>
<feature type="region of interest" description="Disordered" evidence="1">
    <location>
        <begin position="2317"/>
        <end position="2374"/>
    </location>
</feature>
<dbReference type="GO" id="GO:0060271">
    <property type="term" value="P:cilium assembly"/>
    <property type="evidence" value="ECO:0007669"/>
    <property type="project" value="TreeGrafter"/>
</dbReference>
<feature type="region of interest" description="Disordered" evidence="1">
    <location>
        <begin position="1639"/>
        <end position="1685"/>
    </location>
</feature>
<evidence type="ECO:0000313" key="7">
    <source>
        <dbReference type="Proteomes" id="UP000429607"/>
    </source>
</evidence>
<feature type="region of interest" description="Disordered" evidence="1">
    <location>
        <begin position="2590"/>
        <end position="2610"/>
    </location>
</feature>
<reference evidence="7 9" key="1">
    <citation type="submission" date="2018-09" db="EMBL/GenBank/DDBJ databases">
        <title>Genomic investigation of the strawberry pathogen Phytophthora fragariae indicates pathogenicity is determined by transcriptional variation in three key races.</title>
        <authorList>
            <person name="Adams T.M."/>
            <person name="Armitage A.D."/>
            <person name="Sobczyk M.K."/>
            <person name="Bates H.J."/>
            <person name="Dunwell J.M."/>
            <person name="Nellist C.F."/>
            <person name="Harrison R.J."/>
        </authorList>
    </citation>
    <scope>NUCLEOTIDE SEQUENCE [LARGE SCALE GENOMIC DNA]</scope>
    <source>
        <strain evidence="5 7">SCRP249</strain>
        <strain evidence="4 9">SCRP324</strain>
        <strain evidence="6 8">SCRP333</strain>
    </source>
</reference>
<evidence type="ECO:0000259" key="3">
    <source>
        <dbReference type="Pfam" id="PF26579"/>
    </source>
</evidence>
<feature type="domain" description="Cilia- and flagella-associated protein 47" evidence="2">
    <location>
        <begin position="1766"/>
        <end position="1967"/>
    </location>
</feature>
<dbReference type="GO" id="GO:0005929">
    <property type="term" value="C:cilium"/>
    <property type="evidence" value="ECO:0007669"/>
    <property type="project" value="TreeGrafter"/>
</dbReference>
<dbReference type="PANTHER" id="PTHR45912">
    <property type="entry name" value="CILIA- AND FLAGELLA-ASSOCIATED PROTEIN 47"/>
    <property type="match status" value="1"/>
</dbReference>
<evidence type="ECO:0000313" key="4">
    <source>
        <dbReference type="EMBL" id="KAE9010254.1"/>
    </source>
</evidence>
<dbReference type="PANTHER" id="PTHR45912:SF3">
    <property type="entry name" value="CILIA- AND FLAGELLA-ASSOCIATED PROTEIN 47"/>
    <property type="match status" value="1"/>
</dbReference>
<sequence>MLLLTRRRNARASRLSDTSPDIFVLLMPSASAVGRPSTPCGLRGDRTASALQVAPSAVEFSAFERGACYVATLSVRNASDRVLRFRLAPPPHASPFRVLLRGRDLARTENATVTLPPGLGVKYEVAFEQAAAVDSESDDEPEVESSAAIVHDALQLRGDDGSALEVPLVARRACPLLEVTPALCELGLVVLAQRSAQFVEVQNSGAWPGTFVVDVLDASSGVAPGASRAAISVTPQRGRLVPRETVNVKVEANGLETGVFRGIVRVRIWECRRGEEEEEDEADAAAVQDSSRVTARSAGGLDSRPLPSAEKIVDVSGTVVEHTAELVLRQGLEPVQSLFFGSLFAGETRTIETLLRNNGPQPLAFKTSISFGGGAAGGGAATGVEEDREAYERRKELRITPADGCIDPFHEALVTFVYHPRAKTSEEIQRLERKQGGVGLDGGQDADYAGSNSSLDSSSSPFMLLPAPAQPLSAFASIICEDLQAHNLTFEVSAKTFIPRLQLSPTPPLDFGDVRSYDRADLLLSLKNLSGLPVRFEVGKGVAHYSVSPRTGRLDVLQSQSLVVSFAPTQLGTFNSFLTLRINDGVLEIPVKVLGRAAVVGPAPPVSERLVGGPMALPADFAPKYKFLLPEEAKQTKGKLSKRFRRQPPYELAALNGTAALDEFEFQGTNSTHLTYCVKELARRADHRAAYHDYLAQCRVQREAKAKGWKGKARWKGKAQGLKSSVVQARGNNQEEEDGVPNAGGVDLGMDRDSRPQPQELRLPPSLLKSSEPLWLNQHPAGGSAGQSKVFFDEFKLIKKKFKSTPATPAELADCARTLEFDELEQVVSGPKTLNFGRLSVNGSATRSLTVQNNLQHNVLVALHFGAGATNKDGTPGQIDELARKTALTSQVVPPHSKAGFDLVFCSTREQFFQQAITYSLNGVHPRQVTIVAEVAPIVVELAPEELRFDFGALDLGTSVARDVVITNTCDSEAPFVWTRLALLATPDGSSRPDSSKSNATTTVTTTTMAEKGASASGSATPVFEVLPASGTLGPSATMVCKVIYKPPSMSGPAMAALGVTQRSGAMWLAQIFQLDVTGGEKTLLNCRALLPDVKVVAREKKVDFGTISIGVEREKRVTLSNLGMHTRAVFYASVDPPSMSTTIGLQVSPAQGVVDPQESTELVVKLLPHRAITLDGSTSGSHQVNVVIAARGGKVLRLPVSASVLVPDVFLAPAEAIDFGEVVLGVSVPRVMSLENHSSIPACLLLDLGSSAFSDEFAIATPPRLIAHLEDASNIFVPLTDDKPRSGANTQDGEADADDDLSARCSKWQICLPPHSTVSCHLVFTPLSEGSHDLVLPLQIAGVGSSSGPNNGGPAPLRRRVLARAIAPRLRFSSSTMHFNRCVITREGIRKVPYTKQLVLTNDDEQPIRWQIDTARLRQGNLVTFAAGAAAAAAAVSSGAALAKRIASANPTNSATSVVFHVAPDHGELAPGEEVAIRVSFLPLDAVEYAEDELPLLVDGEPYVNLSLRGEGIHPHLSFSTNRVVLPTVPLGVTATAHFQVHATGYDHLELACRVPLDTARAPLTVLFPRGKTLSMACPSLPVELRFASNASVAFNARLEFFDADGNSFALPVAGCAENCLFTNYNFIQTQGLAPELMDDCSSSSPRHSPQRKESPKTELDADSSSKTNAENRGAVTSDGKPPSGFQFYTHASGRFPVYLLSTLQAQTETDKHKEAPMQQTQHSAPNGFVVVDPSTGLDDEGSASHALLKRQSSSLLPLPVLPATAAPTPFTEGEIQLVLQYLNANFLRTPVVRFPEDFADNAGRPLYELLDMVCIKKPGGLAVPTLRGPGATNAPLKRKNGETTNAKANGAAGSNSSATSSAPQPSKKDQLTQYTNQYAELLRFLRSYGAMVHDVFPEHLLAQEFYLRACESPQADPALLSSPSYAALPFVARRRALKSEWRALSTAAWMKVIYQVIKCFLLSRITWKGYQMQLQGGSEPSAGDVSARSEKRKGDKPPALTGRACQGSNVYSEAEMVLIQWFCDRVRSLHKPQQPAGAPMASLGGPLFEAQLLDIGRDLRDGRWLFHLVAAHIPTLSVDQSAYHCFRWMPEATSSRSRRPPSAAQLQHQAVVLLQTLGAFGLDFGLDAARFLRRYTGREILLLLLHLQQTLPQFIPKATIEFKGGLGQVMEKSIELKNPSARPLRYHVFLDGVERNAPGASGVGAADSAAASEFTIESNELVLDPGKTVAFVVTFRPRFSRKVTARLVFQAVRADIAGTSSIGGGGATMVFLLESNIVSRKPVRIIQLETKTYEKRVEEIVIENQFPANANFKLSMTQQQQTPPSGAESATTGMAGSGSSATASGVLPSSRGGSRRQTVRGPAAASQAANSTTSFGMGSDIAAFGSKKEFGKTRGEDADSAWCICAQQPFYLPDFGTSGSSGDDAEAGGGLSVPSSGLSGASVAIRKSGSAKVKLEFLPLTPGNYRCQLLFLDENIGEFLYEVHAVASLPASLETLELQCEASTAASGAAGAAAARFRFVRELTIPVKNPLLNRALTVFVERANGHLRTKLKDGLKRCEENHHTSFHVDFNSPYFTANVLELTLTNGSGKPLPASGRSDGSGVDASGPKVPLKANQARLGTPRSVLAGTNSVLIDFQPKGAGRYACKLLLRSRNTVCGSSDLRVYDLIAKVKEPNVKTQLEFVAPARHSIVQEIPLSNPTDTTWSLKAIFSNGNADSAGNAQVGRPPASMFSGPPSLVVPAKRSATYPLTFTPSWIYHETRTFVLLNTATQQQFEFELSGYGEEPLAQDHIGLNCQARSSIVHNFDVFALPGGNGSGDANAAQVFKVESDLRDVVGASTLTVPASAGGSNRVVKYPLTFSPLVSGSYFGSVTFTNEATSEYLWYTVEASVSPPDPETTLEMGAPVRGAVGIEIGLANPLDSETTFAVELRGLGLLGPSTFTLEARQSGVYELVYSPLLVTTGNGEEGAILFSSDAVGQFWYRLNLVAEPAAAQELDDMSCAVGDVCTQPLWLQNPSNQELQLQYRVTNTRNFSIKGSSASNNGNTSVKTPTRVLLPPFGRASVVVEYTPSSLSDFESTSIVFYEKDVASDWEFTIRGRGRAPSVMKPLVVTARVNEAASTLFTFKNPFAGPLRVDVKLVADDLDGNGSPPSPRGASPVFDMLLKKRRVLLESFGHLQVPISFLPRAVSETRAHLVVHGGDDYAELEWTYPLRGVAEAPIHPRVLAVLACQARDAVEKRVECELLAAPEDMVPSDETFSVEWEIDGGRFGPMATPAAIERALTVTPLPVASSSRSTASLPYSIRFEPLRPYRGSVALLVKKNSGGLWRFDVVLDAGDPPVDDVLTIESSLNQTSSVSFQLRNQFRQPAAFLAEFSAGSSSAFTVYPAEGELPPYGSDDGAAFVVSFTPTGYGKMQSGQLVICTEEMQWTFNVKGTYPDATPGSRASGPASSLSLSSSASRARLGIIQSSSGSGSNSEQRAERAKGRRSRQ</sequence>
<evidence type="ECO:0000259" key="2">
    <source>
        <dbReference type="Pfam" id="PF24529"/>
    </source>
</evidence>
<evidence type="ECO:0000313" key="8">
    <source>
        <dbReference type="Proteomes" id="UP000434957"/>
    </source>
</evidence>
<feature type="compositionally biased region" description="Polar residues" evidence="1">
    <location>
        <begin position="2317"/>
        <end position="2326"/>
    </location>
</feature>
<evidence type="ECO:0000256" key="1">
    <source>
        <dbReference type="SAM" id="MobiDB-lite"/>
    </source>
</evidence>
<dbReference type="InterPro" id="IPR013783">
    <property type="entry name" value="Ig-like_fold"/>
</dbReference>
<dbReference type="Pfam" id="PF14874">
    <property type="entry name" value="PapD-like"/>
    <property type="match status" value="1"/>
</dbReference>
<feature type="region of interest" description="Disordered" evidence="1">
    <location>
        <begin position="277"/>
        <end position="307"/>
    </location>
</feature>
<comment type="caution">
    <text evidence="4">The sequence shown here is derived from an EMBL/GenBank/DDBJ whole genome shotgun (WGS) entry which is preliminary data.</text>
</comment>
<dbReference type="EMBL" id="QXFU01001118">
    <property type="protein sequence ID" value="KAE9010254.1"/>
    <property type="molecule type" value="Genomic_DNA"/>
</dbReference>
<feature type="compositionally biased region" description="Basic and acidic residues" evidence="1">
    <location>
        <begin position="1989"/>
        <end position="1998"/>
    </location>
</feature>
<dbReference type="Proteomes" id="UP000429607">
    <property type="component" value="Unassembled WGS sequence"/>
</dbReference>
<evidence type="ECO:0008006" key="10">
    <source>
        <dbReference type="Google" id="ProtNLM"/>
    </source>
</evidence>
<dbReference type="EMBL" id="QXFV01001097">
    <property type="protein sequence ID" value="KAE9015303.1"/>
    <property type="molecule type" value="Genomic_DNA"/>
</dbReference>
<feature type="compositionally biased region" description="Low complexity" evidence="1">
    <location>
        <begin position="1845"/>
        <end position="1867"/>
    </location>
</feature>
<evidence type="ECO:0000313" key="5">
    <source>
        <dbReference type="EMBL" id="KAE9015303.1"/>
    </source>
</evidence>
<protein>
    <recommendedName>
        <fullName evidence="10">Calponin-homology (CH) domain-containing protein</fullName>
    </recommendedName>
</protein>
<evidence type="ECO:0000313" key="9">
    <source>
        <dbReference type="Proteomes" id="UP000435112"/>
    </source>
</evidence>
<feature type="compositionally biased region" description="Low complexity" evidence="1">
    <location>
        <begin position="3466"/>
        <end position="3477"/>
    </location>
</feature>
<feature type="region of interest" description="Disordered" evidence="1">
    <location>
        <begin position="435"/>
        <end position="454"/>
    </location>
</feature>
<keyword evidence="8" id="KW-1185">Reference proteome</keyword>
<dbReference type="Proteomes" id="UP000434957">
    <property type="component" value="Unassembled WGS sequence"/>
</dbReference>
<feature type="compositionally biased region" description="Low complexity" evidence="1">
    <location>
        <begin position="2365"/>
        <end position="2374"/>
    </location>
</feature>
<feature type="domain" description="CFAP47-like immunoglobulin-like" evidence="3">
    <location>
        <begin position="3217"/>
        <end position="3336"/>
    </location>
</feature>
<dbReference type="InterPro" id="IPR056343">
    <property type="entry name" value="CFAP47_dom"/>
</dbReference>
<evidence type="ECO:0000313" key="6">
    <source>
        <dbReference type="EMBL" id="KAE9328777.1"/>
    </source>
</evidence>
<gene>
    <name evidence="5" type="ORF">PR001_g14934</name>
    <name evidence="4" type="ORF">PR002_g15405</name>
    <name evidence="6" type="ORF">PR003_g15710</name>
</gene>
<accession>A0A6A3L379</accession>
<feature type="compositionally biased region" description="Low complexity" evidence="1">
    <location>
        <begin position="2327"/>
        <end position="2347"/>
    </location>
</feature>
<proteinExistence type="predicted"/>
<dbReference type="OrthoDB" id="10060824at2759"/>
<feature type="compositionally biased region" description="Basic and acidic residues" evidence="1">
    <location>
        <begin position="1652"/>
        <end position="1661"/>
    </location>
</feature>
<feature type="region of interest" description="Disordered" evidence="1">
    <location>
        <begin position="729"/>
        <end position="764"/>
    </location>
</feature>
<name>A0A6A3L379_9STRA</name>
<feature type="region of interest" description="Disordered" evidence="1">
    <location>
        <begin position="1976"/>
        <end position="2002"/>
    </location>
</feature>
<dbReference type="Gene3D" id="2.60.40.10">
    <property type="entry name" value="Immunoglobulins"/>
    <property type="match status" value="9"/>
</dbReference>
<dbReference type="Proteomes" id="UP000435112">
    <property type="component" value="Unassembled WGS sequence"/>
</dbReference>